<organism evidence="1 2">
    <name type="scientific">Ustilaginoidea virens</name>
    <name type="common">Rice false smut fungus</name>
    <name type="synonym">Villosiclava virens</name>
    <dbReference type="NCBI Taxonomy" id="1159556"/>
    <lineage>
        <taxon>Eukaryota</taxon>
        <taxon>Fungi</taxon>
        <taxon>Dikarya</taxon>
        <taxon>Ascomycota</taxon>
        <taxon>Pezizomycotina</taxon>
        <taxon>Sordariomycetes</taxon>
        <taxon>Hypocreomycetidae</taxon>
        <taxon>Hypocreales</taxon>
        <taxon>Clavicipitaceae</taxon>
        <taxon>Ustilaginoidea</taxon>
    </lineage>
</organism>
<gene>
    <name evidence="1" type="ORF">UV8b_02204</name>
</gene>
<dbReference type="EMBL" id="CP072754">
    <property type="protein sequence ID" value="QUC17963.1"/>
    <property type="molecule type" value="Genomic_DNA"/>
</dbReference>
<evidence type="ECO:0000313" key="2">
    <source>
        <dbReference type="Proteomes" id="UP000027002"/>
    </source>
</evidence>
<dbReference type="KEGG" id="uvi:66062982"/>
<proteinExistence type="predicted"/>
<dbReference type="RefSeq" id="XP_042995636.1">
    <property type="nucleotide sequence ID" value="XM_043139702.1"/>
</dbReference>
<protein>
    <submittedName>
        <fullName evidence="1">Uncharacterized protein</fullName>
    </submittedName>
</protein>
<dbReference type="AlphaFoldDB" id="A0A8E5HME3"/>
<dbReference type="GeneID" id="66062982"/>
<name>A0A8E5HME3_USTVR</name>
<evidence type="ECO:0000313" key="1">
    <source>
        <dbReference type="EMBL" id="QUC17963.1"/>
    </source>
</evidence>
<reference evidence="1" key="1">
    <citation type="submission" date="2020-03" db="EMBL/GenBank/DDBJ databases">
        <title>A mixture of massive structural variations and highly conserved coding sequences in Ustilaginoidea virens genome.</title>
        <authorList>
            <person name="Zhang K."/>
            <person name="Zhao Z."/>
            <person name="Zhang Z."/>
            <person name="Li Y."/>
            <person name="Hsiang T."/>
            <person name="Sun W."/>
        </authorList>
    </citation>
    <scope>NUCLEOTIDE SEQUENCE</scope>
    <source>
        <strain evidence="1">UV-8b</strain>
    </source>
</reference>
<dbReference type="Proteomes" id="UP000027002">
    <property type="component" value="Chromosome 2"/>
</dbReference>
<keyword evidence="2" id="KW-1185">Reference proteome</keyword>
<accession>A0A8E5HME3</accession>
<sequence>MMSSRMAGGWRLSDANDASAFGGVAPVQLGHLDSGLLSAMQQLNMSREIAAFKSMLLKGHGELHDISRSLAVFETTSCATPKAGDGL</sequence>